<protein>
    <submittedName>
        <fullName evidence="3">DUF6114 domain-containing protein</fullName>
    </submittedName>
</protein>
<feature type="region of interest" description="Disordered" evidence="1">
    <location>
        <begin position="113"/>
        <end position="142"/>
    </location>
</feature>
<dbReference type="Pfam" id="PF19609">
    <property type="entry name" value="DUF6114"/>
    <property type="match status" value="1"/>
</dbReference>
<feature type="compositionally biased region" description="Basic and acidic residues" evidence="1">
    <location>
        <begin position="133"/>
        <end position="142"/>
    </location>
</feature>
<evidence type="ECO:0000313" key="3">
    <source>
        <dbReference type="EMBL" id="HJE91312.1"/>
    </source>
</evidence>
<dbReference type="EMBL" id="DYXM01000193">
    <property type="protein sequence ID" value="HJE91312.1"/>
    <property type="molecule type" value="Genomic_DNA"/>
</dbReference>
<dbReference type="InterPro" id="IPR046096">
    <property type="entry name" value="DUF6114"/>
</dbReference>
<accession>A0A921F4X4</accession>
<feature type="transmembrane region" description="Helical" evidence="2">
    <location>
        <begin position="39"/>
        <end position="61"/>
    </location>
</feature>
<sequence length="142" mass="14526">MLTSKRGTIERPWLAIVLFLLAGALVLATFLLQDSLARLGIALTSSTAPGALLTGIGMIGCAASMYAQPSTRVLAGWMGGALALVALPAANFGGFLLGTILGVLGTAAALSWSEGSRKSAKARRQPAAEPEEDAQKPGEIPH</sequence>
<comment type="caution">
    <text evidence="3">The sequence shown here is derived from an EMBL/GenBank/DDBJ whole genome shotgun (WGS) entry which is preliminary data.</text>
</comment>
<evidence type="ECO:0000313" key="4">
    <source>
        <dbReference type="Proteomes" id="UP000776650"/>
    </source>
</evidence>
<evidence type="ECO:0000256" key="1">
    <source>
        <dbReference type="SAM" id="MobiDB-lite"/>
    </source>
</evidence>
<gene>
    <name evidence="3" type="ORF">K8V11_09925</name>
</gene>
<evidence type="ECO:0000256" key="2">
    <source>
        <dbReference type="SAM" id="Phobius"/>
    </source>
</evidence>
<keyword evidence="2" id="KW-0812">Transmembrane</keyword>
<keyword evidence="2" id="KW-1133">Transmembrane helix</keyword>
<name>A0A921F4X4_9ACTN</name>
<keyword evidence="2" id="KW-0472">Membrane</keyword>
<feature type="transmembrane region" description="Helical" evidence="2">
    <location>
        <begin position="73"/>
        <end position="89"/>
    </location>
</feature>
<organism evidence="3 4">
    <name type="scientific">Dietzia timorensis</name>
    <dbReference type="NCBI Taxonomy" id="499555"/>
    <lineage>
        <taxon>Bacteria</taxon>
        <taxon>Bacillati</taxon>
        <taxon>Actinomycetota</taxon>
        <taxon>Actinomycetes</taxon>
        <taxon>Mycobacteriales</taxon>
        <taxon>Dietziaceae</taxon>
        <taxon>Dietzia</taxon>
    </lineage>
</organism>
<reference evidence="3" key="1">
    <citation type="journal article" date="2021" name="PeerJ">
        <title>Extensive microbial diversity within the chicken gut microbiome revealed by metagenomics and culture.</title>
        <authorList>
            <person name="Gilroy R."/>
            <person name="Ravi A."/>
            <person name="Getino M."/>
            <person name="Pursley I."/>
            <person name="Horton D.L."/>
            <person name="Alikhan N.F."/>
            <person name="Baker D."/>
            <person name="Gharbi K."/>
            <person name="Hall N."/>
            <person name="Watson M."/>
            <person name="Adriaenssens E.M."/>
            <person name="Foster-Nyarko E."/>
            <person name="Jarju S."/>
            <person name="Secka A."/>
            <person name="Antonio M."/>
            <person name="Oren A."/>
            <person name="Chaudhuri R.R."/>
            <person name="La Ragione R."/>
            <person name="Hildebrand F."/>
            <person name="Pallen M.J."/>
        </authorList>
    </citation>
    <scope>NUCLEOTIDE SEQUENCE</scope>
    <source>
        <strain evidence="3">ChiGjej1B1-18357</strain>
    </source>
</reference>
<dbReference type="RefSeq" id="WP_303913449.1">
    <property type="nucleotide sequence ID" value="NZ_DYXM01000193.1"/>
</dbReference>
<dbReference type="Proteomes" id="UP000776650">
    <property type="component" value="Unassembled WGS sequence"/>
</dbReference>
<reference evidence="3" key="2">
    <citation type="submission" date="2021-09" db="EMBL/GenBank/DDBJ databases">
        <authorList>
            <person name="Gilroy R."/>
        </authorList>
    </citation>
    <scope>NUCLEOTIDE SEQUENCE</scope>
    <source>
        <strain evidence="3">ChiGjej1B1-18357</strain>
    </source>
</reference>
<proteinExistence type="predicted"/>
<feature type="transmembrane region" description="Helical" evidence="2">
    <location>
        <begin position="95"/>
        <end position="113"/>
    </location>
</feature>
<dbReference type="AlphaFoldDB" id="A0A921F4X4"/>
<feature type="transmembrane region" description="Helical" evidence="2">
    <location>
        <begin position="12"/>
        <end position="33"/>
    </location>
</feature>